<reference evidence="5" key="1">
    <citation type="submission" date="2021-02" db="EMBL/GenBank/DDBJ databases">
        <authorList>
            <person name="Nowell W R."/>
        </authorList>
    </citation>
    <scope>NUCLEOTIDE SEQUENCE</scope>
</reference>
<protein>
    <recommendedName>
        <fullName evidence="7">ANK_REP_REGION domain-containing protein</fullName>
    </recommendedName>
</protein>
<dbReference type="Gene3D" id="1.25.40.20">
    <property type="entry name" value="Ankyrin repeat-containing domain"/>
    <property type="match status" value="2"/>
</dbReference>
<feature type="repeat" description="ANK" evidence="3">
    <location>
        <begin position="167"/>
        <end position="199"/>
    </location>
</feature>
<dbReference type="PROSITE" id="PS50297">
    <property type="entry name" value="ANK_REP_REGION"/>
    <property type="match status" value="3"/>
</dbReference>
<feature type="transmembrane region" description="Helical" evidence="4">
    <location>
        <begin position="449"/>
        <end position="468"/>
    </location>
</feature>
<evidence type="ECO:0000313" key="6">
    <source>
        <dbReference type="Proteomes" id="UP000663866"/>
    </source>
</evidence>
<keyword evidence="4" id="KW-0472">Membrane</keyword>
<comment type="caution">
    <text evidence="5">The sequence shown here is derived from an EMBL/GenBank/DDBJ whole genome shotgun (WGS) entry which is preliminary data.</text>
</comment>
<dbReference type="SMART" id="SM00248">
    <property type="entry name" value="ANK"/>
    <property type="match status" value="6"/>
</dbReference>
<dbReference type="InterPro" id="IPR036770">
    <property type="entry name" value="Ankyrin_rpt-contain_sf"/>
</dbReference>
<organism evidence="5 6">
    <name type="scientific">Rotaria magnacalcarata</name>
    <dbReference type="NCBI Taxonomy" id="392030"/>
    <lineage>
        <taxon>Eukaryota</taxon>
        <taxon>Metazoa</taxon>
        <taxon>Spiralia</taxon>
        <taxon>Gnathifera</taxon>
        <taxon>Rotifera</taxon>
        <taxon>Eurotatoria</taxon>
        <taxon>Bdelloidea</taxon>
        <taxon>Philodinida</taxon>
        <taxon>Philodinidae</taxon>
        <taxon>Rotaria</taxon>
    </lineage>
</organism>
<name>A0A819XML5_9BILA</name>
<keyword evidence="1" id="KW-0677">Repeat</keyword>
<feature type="transmembrane region" description="Helical" evidence="4">
    <location>
        <begin position="533"/>
        <end position="552"/>
    </location>
</feature>
<dbReference type="EMBL" id="CAJOBG010005236">
    <property type="protein sequence ID" value="CAF4144982.1"/>
    <property type="molecule type" value="Genomic_DNA"/>
</dbReference>
<proteinExistence type="predicted"/>
<feature type="repeat" description="ANK" evidence="3">
    <location>
        <begin position="134"/>
        <end position="166"/>
    </location>
</feature>
<dbReference type="InterPro" id="IPR019169">
    <property type="entry name" value="Transmembrane_26"/>
</dbReference>
<feature type="repeat" description="ANK" evidence="3">
    <location>
        <begin position="66"/>
        <end position="98"/>
    </location>
</feature>
<feature type="transmembrane region" description="Helical" evidence="4">
    <location>
        <begin position="291"/>
        <end position="312"/>
    </location>
</feature>
<accession>A0A819XML5</accession>
<dbReference type="Pfam" id="PF09772">
    <property type="entry name" value="Tmem26"/>
    <property type="match status" value="1"/>
</dbReference>
<dbReference type="InterPro" id="IPR002110">
    <property type="entry name" value="Ankyrin_rpt"/>
</dbReference>
<evidence type="ECO:0000256" key="3">
    <source>
        <dbReference type="PROSITE-ProRule" id="PRU00023"/>
    </source>
</evidence>
<keyword evidence="4" id="KW-1133">Transmembrane helix</keyword>
<dbReference type="PROSITE" id="PS50088">
    <property type="entry name" value="ANK_REPEAT"/>
    <property type="match status" value="4"/>
</dbReference>
<sequence length="679" mass="78105">MLFKRARELVSNAYHGLMQGTVRDVAKCSKIIKAIDDNRIEDLRNILTQLNHRDVEDYLRRPVDSFRRTPLHFAAWAESSEMLEVLMDYISEPDVEDKTGATPMMFVVGCGIDCLKKMNLLIKKHADVNRRDKSGWTLLHAAVQSKRRDILEVLLANGANIHMLDGDNRSLLHIACDNGDTALAKYLVEKNVSLKGRDKHGWTPLHLACGPADDYELVHYLIQHGADPYARDPNDYTPLHVATQFSAQKVVHYLKTLDELDTDTDNDDLLSDLGMTNDTYESDNVFESEPPVAFCIIFYLTCSTPSIWIIHVETANRKLFRLAETKLNGRPTAPLIQSRQRSDLSKSTFISSISPLIQRVLPTTTPLILSIRHIECDDKAWYYMEEQNWLDIMQETLFVVLSISRFLISHQYMTVEKSGIVLVVTLINVADLLSVSHSLQYHDVIIERVWMYIGLFLLTLGLFEMAFIDTDGLISSSNEDKFYYQSRKLSSPLSFLKRQLVFPLFRSIFVHDGLFLIYRLLLATKVRCSKPSIILFISKNILMIAFHFYRVYTIAKEQERKHRYDPYENLIGTPTPSPNYRRLFYGNERQSRLTQEQKLLHRIIRRSPSIIKRRVTKTIRAFHNFTPSSVSYPFARRRNDGGRARTRFALYGLPFPTPQIPRSATISSCSSLSAKAFVH</sequence>
<evidence type="ECO:0000256" key="2">
    <source>
        <dbReference type="ARBA" id="ARBA00023043"/>
    </source>
</evidence>
<dbReference type="SUPFAM" id="SSF48403">
    <property type="entry name" value="Ankyrin repeat"/>
    <property type="match status" value="1"/>
</dbReference>
<dbReference type="Pfam" id="PF12796">
    <property type="entry name" value="Ank_2"/>
    <property type="match status" value="2"/>
</dbReference>
<evidence type="ECO:0000256" key="4">
    <source>
        <dbReference type="SAM" id="Phobius"/>
    </source>
</evidence>
<feature type="repeat" description="ANK" evidence="3">
    <location>
        <begin position="200"/>
        <end position="233"/>
    </location>
</feature>
<keyword evidence="4" id="KW-0812">Transmembrane</keyword>
<dbReference type="Proteomes" id="UP000663866">
    <property type="component" value="Unassembled WGS sequence"/>
</dbReference>
<keyword evidence="2 3" id="KW-0040">ANK repeat</keyword>
<evidence type="ECO:0000256" key="1">
    <source>
        <dbReference type="ARBA" id="ARBA00022737"/>
    </source>
</evidence>
<dbReference type="GO" id="GO:0005634">
    <property type="term" value="C:nucleus"/>
    <property type="evidence" value="ECO:0007669"/>
    <property type="project" value="TreeGrafter"/>
</dbReference>
<dbReference type="AlphaFoldDB" id="A0A819XML5"/>
<gene>
    <name evidence="5" type="ORF">OVN521_LOCUS23281</name>
</gene>
<evidence type="ECO:0008006" key="7">
    <source>
        <dbReference type="Google" id="ProtNLM"/>
    </source>
</evidence>
<keyword evidence="6" id="KW-1185">Reference proteome</keyword>
<evidence type="ECO:0000313" key="5">
    <source>
        <dbReference type="EMBL" id="CAF4144982.1"/>
    </source>
</evidence>
<dbReference type="InterPro" id="IPR050776">
    <property type="entry name" value="Ank_Repeat/CDKN_Inhibitor"/>
</dbReference>
<dbReference type="PANTHER" id="PTHR24201:SF16">
    <property type="entry name" value="ANKYRIN-1-LIKE-RELATED"/>
    <property type="match status" value="1"/>
</dbReference>
<dbReference type="PANTHER" id="PTHR24201">
    <property type="entry name" value="ANK_REP_REGION DOMAIN-CONTAINING PROTEIN"/>
    <property type="match status" value="1"/>
</dbReference>